<keyword evidence="3" id="KW-1185">Reference proteome</keyword>
<dbReference type="STRING" id="563176.SAMN04488090_4258"/>
<feature type="chain" id="PRO_5011690242" description="DUF1207 domain-containing protein" evidence="1">
    <location>
        <begin position="19"/>
        <end position="279"/>
    </location>
</feature>
<feature type="signal peptide" evidence="1">
    <location>
        <begin position="1"/>
        <end position="18"/>
    </location>
</feature>
<evidence type="ECO:0000313" key="3">
    <source>
        <dbReference type="Proteomes" id="UP000198901"/>
    </source>
</evidence>
<dbReference type="Pfam" id="PF06727">
    <property type="entry name" value="DUF1207"/>
    <property type="match status" value="1"/>
</dbReference>
<dbReference type="AlphaFoldDB" id="A0A1G9W5K3"/>
<evidence type="ECO:0008006" key="4">
    <source>
        <dbReference type="Google" id="ProtNLM"/>
    </source>
</evidence>
<name>A0A1G9W5K3_9BACT</name>
<evidence type="ECO:0000256" key="1">
    <source>
        <dbReference type="SAM" id="SignalP"/>
    </source>
</evidence>
<gene>
    <name evidence="2" type="ORF">SAMN04488090_4258</name>
</gene>
<keyword evidence="1" id="KW-0732">Signal</keyword>
<sequence>MRLLYLLTAFLVASSSYAQNKAEFLPKGHLFEPIVLDPLEAKTSGSIVRRSQEGVSQDGVFAPFSIGFQKGFVRWSRDEQHASELALDVVANTQFEMFHDSKENRFRRYLFNVDYRVGLLYNLKRGANSWRFRIYHLSSHLGDDYLIRQNLNYFIPNAVNYEQVDALYSHQGRAVRLYGGVGLGLRPSSERKRLYVQTGFVWKQPNRQKARWWGGVDARMIEETEFHPGVSAAFGIELGETDRNPISLALQFFHGPLPYSVFERKINTWAGIGFYLNPF</sequence>
<reference evidence="2 3" key="1">
    <citation type="submission" date="2016-10" db="EMBL/GenBank/DDBJ databases">
        <authorList>
            <person name="de Groot N.N."/>
        </authorList>
    </citation>
    <scope>NUCLEOTIDE SEQUENCE [LARGE SCALE GENOMIC DNA]</scope>
    <source>
        <strain evidence="2 3">DSM 21668</strain>
    </source>
</reference>
<protein>
    <recommendedName>
        <fullName evidence="4">DUF1207 domain-containing protein</fullName>
    </recommendedName>
</protein>
<dbReference type="RefSeq" id="WP_093207684.1">
    <property type="nucleotide sequence ID" value="NZ_FNGS01000009.1"/>
</dbReference>
<dbReference type="OrthoDB" id="238106at2"/>
<dbReference type="EMBL" id="FNGS01000009">
    <property type="protein sequence ID" value="SDM79769.1"/>
    <property type="molecule type" value="Genomic_DNA"/>
</dbReference>
<accession>A0A1G9W5K3</accession>
<dbReference type="InterPro" id="IPR009599">
    <property type="entry name" value="DUF1207"/>
</dbReference>
<organism evidence="2 3">
    <name type="scientific">Siphonobacter aquaeclarae</name>
    <dbReference type="NCBI Taxonomy" id="563176"/>
    <lineage>
        <taxon>Bacteria</taxon>
        <taxon>Pseudomonadati</taxon>
        <taxon>Bacteroidota</taxon>
        <taxon>Cytophagia</taxon>
        <taxon>Cytophagales</taxon>
        <taxon>Cytophagaceae</taxon>
        <taxon>Siphonobacter</taxon>
    </lineage>
</organism>
<dbReference type="Proteomes" id="UP000198901">
    <property type="component" value="Unassembled WGS sequence"/>
</dbReference>
<proteinExistence type="predicted"/>
<evidence type="ECO:0000313" key="2">
    <source>
        <dbReference type="EMBL" id="SDM79769.1"/>
    </source>
</evidence>